<dbReference type="SUPFAM" id="SSF51905">
    <property type="entry name" value="FAD/NAD(P)-binding domain"/>
    <property type="match status" value="1"/>
</dbReference>
<dbReference type="GO" id="GO:0032991">
    <property type="term" value="C:protein-containing complex"/>
    <property type="evidence" value="ECO:0007669"/>
    <property type="project" value="UniProtKB-ARBA"/>
</dbReference>
<feature type="binding site" evidence="12">
    <location>
        <begin position="478"/>
        <end position="488"/>
    </location>
    <ligand>
        <name>FAD</name>
        <dbReference type="ChEBI" id="CHEBI:57692"/>
    </ligand>
</feature>
<dbReference type="Gene3D" id="3.40.30.80">
    <property type="match status" value="1"/>
</dbReference>
<keyword evidence="6 12" id="KW-0521">NADP</keyword>
<dbReference type="GO" id="GO:0000302">
    <property type="term" value="P:response to reactive oxygen species"/>
    <property type="evidence" value="ECO:0007669"/>
    <property type="project" value="InterPro"/>
</dbReference>
<dbReference type="InterPro" id="IPR036249">
    <property type="entry name" value="Thioredoxin-like_sf"/>
</dbReference>
<dbReference type="GO" id="GO:0102039">
    <property type="term" value="F:NADH-dependent peroxiredoxin activity"/>
    <property type="evidence" value="ECO:0007669"/>
    <property type="project" value="InterPro"/>
</dbReference>
<dbReference type="InterPro" id="IPR012336">
    <property type="entry name" value="Thioredoxin-like_fold"/>
</dbReference>
<keyword evidence="7" id="KW-0560">Oxidoreductase</keyword>
<evidence type="ECO:0000256" key="6">
    <source>
        <dbReference type="ARBA" id="ARBA00022857"/>
    </source>
</evidence>
<dbReference type="PROSITE" id="PS51354">
    <property type="entry name" value="GLUTAREDOXIN_2"/>
    <property type="match status" value="1"/>
</dbReference>
<dbReference type="FunFam" id="3.40.30.80:FF:000001">
    <property type="entry name" value="Alkyl hydroperoxide reductase subunit F"/>
    <property type="match status" value="1"/>
</dbReference>
<dbReference type="NCBIfam" id="TIGR03140">
    <property type="entry name" value="AhpF"/>
    <property type="match status" value="1"/>
</dbReference>
<evidence type="ECO:0000256" key="5">
    <source>
        <dbReference type="ARBA" id="ARBA00022827"/>
    </source>
</evidence>
<evidence type="ECO:0000256" key="4">
    <source>
        <dbReference type="ARBA" id="ARBA00022630"/>
    </source>
</evidence>
<feature type="binding site" evidence="12">
    <location>
        <begin position="357"/>
        <end position="371"/>
    </location>
    <ligand>
        <name>NAD(+)</name>
        <dbReference type="ChEBI" id="CHEBI:57540"/>
    </ligand>
</feature>
<dbReference type="AlphaFoldDB" id="A0AAU7QGX4"/>
<dbReference type="InterPro" id="IPR036188">
    <property type="entry name" value="FAD/NAD-bd_sf"/>
</dbReference>
<evidence type="ECO:0000259" key="15">
    <source>
        <dbReference type="Pfam" id="PF13192"/>
    </source>
</evidence>
<gene>
    <name evidence="16" type="primary">ahpF</name>
    <name evidence="16" type="ORF">ABNK63_09155</name>
</gene>
<dbReference type="InterPro" id="IPR008255">
    <property type="entry name" value="Pyr_nucl-diS_OxRdtase_2_AS"/>
</dbReference>
<dbReference type="GO" id="GO:0005829">
    <property type="term" value="C:cytosol"/>
    <property type="evidence" value="ECO:0007669"/>
    <property type="project" value="UniProtKB-ARBA"/>
</dbReference>
<feature type="domain" description="Thioredoxin-like fold" evidence="15">
    <location>
        <begin position="124"/>
        <end position="194"/>
    </location>
</feature>
<comment type="subunit">
    <text evidence="2">Homodimer.</text>
</comment>
<dbReference type="Pfam" id="PF07992">
    <property type="entry name" value="Pyr_redox_2"/>
    <property type="match status" value="1"/>
</dbReference>
<dbReference type="Pfam" id="PF13192">
    <property type="entry name" value="Thioredoxin_3"/>
    <property type="match status" value="1"/>
</dbReference>
<comment type="cofactor">
    <cofactor evidence="12">
        <name>FAD</name>
        <dbReference type="ChEBI" id="CHEBI:57692"/>
    </cofactor>
    <text evidence="12">Binds 1 FAD per subunit.</text>
</comment>
<keyword evidence="8 12" id="KW-0520">NAD</keyword>
<evidence type="ECO:0000256" key="10">
    <source>
        <dbReference type="ARBA" id="ARBA00023284"/>
    </source>
</evidence>
<comment type="function">
    <text evidence="11">Serves to protect the cell against DNA damage by alkyl hydroperoxides. It can use either NADH or NADPH as electron donor for direct reduction of redox dyes or of alkyl hydroperoxides when combined with the AhpC protein.</text>
</comment>
<dbReference type="CDD" id="cd03026">
    <property type="entry name" value="AhpF_NTD_C"/>
    <property type="match status" value="1"/>
</dbReference>
<dbReference type="CDD" id="cd02974">
    <property type="entry name" value="AhpF_NTD_N"/>
    <property type="match status" value="1"/>
</dbReference>
<evidence type="ECO:0000256" key="3">
    <source>
        <dbReference type="ARBA" id="ARBA00020059"/>
    </source>
</evidence>
<sequence>MLDETLKTQLQAYLEKLVQPIELVASLDDSAKSQELDELLQQIAALSDKISLRRDDSDARKPSFAINRVGTDIGVRFAGLPMGHEFTSLVLALLQVGGHPSKAAADTIEQIRNLDGDFKFETYFSLSCQNCPDVVQALNLMSVLNPRIRHVAIDGALYQDEVEKRQVMSVPTVFLNGEVFDQGRMSLEQIVAKLDTSASAREAEKIKARAAFDVLVVGGGPAGAAAAIYAARKGIRTGVAAERFGGQVLDTMGIENFISVTYTEGPKLAAALEQHVHEYDIDVMNLQRAEKLVPASDATGGLVQIELANGATLKSKTVILSTGARWRQMGVPGEDEYRNKGVAYCPHCDGPLFKGKRVAVIGGGNSGVEAAIDLAGIVSHVTLIEFDGKLRADEVLQRKLRSLPNVDIIVSALSTEVLGDGQRVSALVYRDRTSEQMHTLELEGIFVQIGLLPNTEWLKGTLELSPRGEIMIDERGQTSLPGVFAAGDATTVPYKQIVIAMGAGSTAALSAFDHLIRSPLVVTEDRKEAVAA</sequence>
<dbReference type="PRINTS" id="PR00469">
    <property type="entry name" value="PNDRDTASEII"/>
</dbReference>
<evidence type="ECO:0000256" key="1">
    <source>
        <dbReference type="ARBA" id="ARBA00009333"/>
    </source>
</evidence>
<name>A0AAU7QGX4_9GAMM</name>
<evidence type="ECO:0000256" key="8">
    <source>
        <dbReference type="ARBA" id="ARBA00023027"/>
    </source>
</evidence>
<dbReference type="SUPFAM" id="SSF52833">
    <property type="entry name" value="Thioredoxin-like"/>
    <property type="match status" value="2"/>
</dbReference>
<dbReference type="FunFam" id="3.50.50.60:FF:000007">
    <property type="entry name" value="Alkyl hydroperoxide reductase, F subunit"/>
    <property type="match status" value="1"/>
</dbReference>
<comment type="similarity">
    <text evidence="1">Belongs to the class-II pyridine nucleotide-disulfide oxidoreductase family.</text>
</comment>
<dbReference type="InterPro" id="IPR050097">
    <property type="entry name" value="Ferredoxin-NADP_redctase_2"/>
</dbReference>
<keyword evidence="5 12" id="KW-0274">FAD</keyword>
<dbReference type="EMBL" id="CP157948">
    <property type="protein sequence ID" value="XBS88588.1"/>
    <property type="molecule type" value="Genomic_DNA"/>
</dbReference>
<evidence type="ECO:0000256" key="7">
    <source>
        <dbReference type="ARBA" id="ARBA00023002"/>
    </source>
</evidence>
<evidence type="ECO:0000256" key="12">
    <source>
        <dbReference type="PIRSR" id="PIRSR000238-1"/>
    </source>
</evidence>
<dbReference type="InterPro" id="IPR023753">
    <property type="entry name" value="FAD/NAD-binding_dom"/>
</dbReference>
<keyword evidence="4" id="KW-0285">Flavoprotein</keyword>
<dbReference type="PANTHER" id="PTHR48105">
    <property type="entry name" value="THIOREDOXIN REDUCTASE 1-RELATED-RELATED"/>
    <property type="match status" value="1"/>
</dbReference>
<feature type="domain" description="FAD/NAD(P)-binding" evidence="14">
    <location>
        <begin position="212"/>
        <end position="504"/>
    </location>
</feature>
<dbReference type="RefSeq" id="WP_350015445.1">
    <property type="nucleotide sequence ID" value="NZ_CP157948.1"/>
</dbReference>
<reference evidence="16" key="1">
    <citation type="submission" date="2024-06" db="EMBL/GenBank/DDBJ databases">
        <authorList>
            <person name="Sun Y."/>
        </authorList>
    </citation>
    <scope>NUCLEOTIDE SEQUENCE</scope>
    <source>
        <strain evidence="16">IGA1.0</strain>
    </source>
</reference>
<accession>A0AAU7QGX4</accession>
<dbReference type="PIRSF" id="PIRSF000238">
    <property type="entry name" value="AhpF"/>
    <property type="match status" value="1"/>
</dbReference>
<dbReference type="GO" id="GO:0050660">
    <property type="term" value="F:flavin adenine dinucleotide binding"/>
    <property type="evidence" value="ECO:0007669"/>
    <property type="project" value="InterPro"/>
</dbReference>
<evidence type="ECO:0000256" key="2">
    <source>
        <dbReference type="ARBA" id="ARBA00011738"/>
    </source>
</evidence>
<evidence type="ECO:0000256" key="9">
    <source>
        <dbReference type="ARBA" id="ARBA00023157"/>
    </source>
</evidence>
<dbReference type="InterPro" id="IPR012081">
    <property type="entry name" value="Alkyl_hydroperoxide_Rdtase_suF"/>
</dbReference>
<dbReference type="PROSITE" id="PS00573">
    <property type="entry name" value="PYRIDINE_REDOX_2"/>
    <property type="match status" value="1"/>
</dbReference>
<organism evidence="16">
    <name type="scientific">Rhodanobacter sp. IGA1.0</name>
    <dbReference type="NCBI Taxonomy" id="3158582"/>
    <lineage>
        <taxon>Bacteria</taxon>
        <taxon>Pseudomonadati</taxon>
        <taxon>Pseudomonadota</taxon>
        <taxon>Gammaproteobacteria</taxon>
        <taxon>Lysobacterales</taxon>
        <taxon>Rhodanobacteraceae</taxon>
        <taxon>Rhodanobacter</taxon>
    </lineage>
</organism>
<dbReference type="Gene3D" id="3.50.50.60">
    <property type="entry name" value="FAD/NAD(P)-binding domain"/>
    <property type="match status" value="2"/>
</dbReference>
<keyword evidence="9 13" id="KW-1015">Disulfide bond</keyword>
<dbReference type="PRINTS" id="PR00368">
    <property type="entry name" value="FADPNR"/>
</dbReference>
<dbReference type="InterPro" id="IPR044141">
    <property type="entry name" value="AhpF_NTD_C"/>
</dbReference>
<dbReference type="GO" id="GO:0016668">
    <property type="term" value="F:oxidoreductase activity, acting on a sulfur group of donors, NAD(P) as acceptor"/>
    <property type="evidence" value="ECO:0007669"/>
    <property type="project" value="UniProtKB-ARBA"/>
</dbReference>
<dbReference type="GO" id="GO:0051287">
    <property type="term" value="F:NAD binding"/>
    <property type="evidence" value="ECO:0007669"/>
    <property type="project" value="InterPro"/>
</dbReference>
<dbReference type="InterPro" id="IPR044142">
    <property type="entry name" value="AhpF_NTD_N"/>
</dbReference>
<feature type="disulfide bond" description="Redox-active" evidence="13">
    <location>
        <begin position="345"/>
        <end position="348"/>
    </location>
</feature>
<evidence type="ECO:0000256" key="13">
    <source>
        <dbReference type="PIRSR" id="PIRSR000238-2"/>
    </source>
</evidence>
<feature type="binding site" evidence="12">
    <location>
        <begin position="213"/>
        <end position="228"/>
    </location>
    <ligand>
        <name>FAD</name>
        <dbReference type="ChEBI" id="CHEBI:57692"/>
    </ligand>
</feature>
<protein>
    <recommendedName>
        <fullName evidence="3">Alkyl hydroperoxide reductase subunit F</fullName>
    </recommendedName>
</protein>
<proteinExistence type="inferred from homology"/>
<evidence type="ECO:0000259" key="14">
    <source>
        <dbReference type="Pfam" id="PF07992"/>
    </source>
</evidence>
<evidence type="ECO:0000256" key="11">
    <source>
        <dbReference type="ARBA" id="ARBA00024806"/>
    </source>
</evidence>
<keyword evidence="10 13" id="KW-0676">Redox-active center</keyword>
<evidence type="ECO:0000313" key="16">
    <source>
        <dbReference type="EMBL" id="XBS88588.1"/>
    </source>
</evidence>